<evidence type="ECO:0000256" key="3">
    <source>
        <dbReference type="ARBA" id="ARBA00023274"/>
    </source>
</evidence>
<gene>
    <name evidence="5 6" type="primary">rpmC</name>
    <name evidence="6" type="ORF">Lgee_1328</name>
</gene>
<reference evidence="6 7" key="1">
    <citation type="submission" date="2015-11" db="EMBL/GenBank/DDBJ databases">
        <title>Genomic analysis of 38 Legionella species identifies large and diverse effector repertoires.</title>
        <authorList>
            <person name="Burstein D."/>
            <person name="Amaro F."/>
            <person name="Zusman T."/>
            <person name="Lifshitz Z."/>
            <person name="Cohen O."/>
            <person name="Gilbert J.A."/>
            <person name="Pupko T."/>
            <person name="Shuman H.A."/>
            <person name="Segal G."/>
        </authorList>
    </citation>
    <scope>NUCLEOTIDE SEQUENCE [LARGE SCALE GENOMIC DNA]</scope>
    <source>
        <strain evidence="6 7">ATCC 49504</strain>
    </source>
</reference>
<accession>A0A0W0TU64</accession>
<dbReference type="OrthoDB" id="9815192at2"/>
<dbReference type="GO" id="GO:0006412">
    <property type="term" value="P:translation"/>
    <property type="evidence" value="ECO:0007669"/>
    <property type="project" value="UniProtKB-UniRule"/>
</dbReference>
<dbReference type="CDD" id="cd00427">
    <property type="entry name" value="Ribosomal_L29_HIP"/>
    <property type="match status" value="1"/>
</dbReference>
<dbReference type="InterPro" id="IPR001854">
    <property type="entry name" value="Ribosomal_uL29"/>
</dbReference>
<dbReference type="EMBL" id="LNYC01000051">
    <property type="protein sequence ID" value="KTC99062.1"/>
    <property type="molecule type" value="Genomic_DNA"/>
</dbReference>
<dbReference type="PANTHER" id="PTHR10916:SF0">
    <property type="entry name" value="LARGE RIBOSOMAL SUBUNIT PROTEIN UL29C"/>
    <property type="match status" value="1"/>
</dbReference>
<dbReference type="Gene3D" id="1.10.287.310">
    <property type="match status" value="1"/>
</dbReference>
<keyword evidence="7" id="KW-1185">Reference proteome</keyword>
<protein>
    <recommendedName>
        <fullName evidence="4 5">Large ribosomal subunit protein uL29</fullName>
    </recommendedName>
</protein>
<dbReference type="InterPro" id="IPR050063">
    <property type="entry name" value="Ribosomal_protein_uL29"/>
</dbReference>
<evidence type="ECO:0000313" key="7">
    <source>
        <dbReference type="Proteomes" id="UP000054785"/>
    </source>
</evidence>
<keyword evidence="2 5" id="KW-0689">Ribosomal protein</keyword>
<dbReference type="InterPro" id="IPR036049">
    <property type="entry name" value="Ribosomal_uL29_sf"/>
</dbReference>
<dbReference type="Pfam" id="PF00831">
    <property type="entry name" value="Ribosomal_L29"/>
    <property type="match status" value="1"/>
</dbReference>
<dbReference type="FunFam" id="1.10.287.310:FF:000001">
    <property type="entry name" value="50S ribosomal protein L29"/>
    <property type="match status" value="1"/>
</dbReference>
<dbReference type="GO" id="GO:0003735">
    <property type="term" value="F:structural constituent of ribosome"/>
    <property type="evidence" value="ECO:0007669"/>
    <property type="project" value="InterPro"/>
</dbReference>
<dbReference type="GO" id="GO:0022625">
    <property type="term" value="C:cytosolic large ribosomal subunit"/>
    <property type="evidence" value="ECO:0007669"/>
    <property type="project" value="TreeGrafter"/>
</dbReference>
<dbReference type="InterPro" id="IPR018254">
    <property type="entry name" value="Ribosomal_uL29_CS"/>
</dbReference>
<dbReference type="SUPFAM" id="SSF46561">
    <property type="entry name" value="Ribosomal protein L29 (L29p)"/>
    <property type="match status" value="1"/>
</dbReference>
<evidence type="ECO:0000256" key="2">
    <source>
        <dbReference type="ARBA" id="ARBA00022980"/>
    </source>
</evidence>
<evidence type="ECO:0000256" key="4">
    <source>
        <dbReference type="ARBA" id="ARBA00035204"/>
    </source>
</evidence>
<comment type="caution">
    <text evidence="6">The sequence shown here is derived from an EMBL/GenBank/DDBJ whole genome shotgun (WGS) entry which is preliminary data.</text>
</comment>
<name>A0A0W0TU64_9GAMM</name>
<dbReference type="AlphaFoldDB" id="A0A0W0TU64"/>
<keyword evidence="3 5" id="KW-0687">Ribonucleoprotein</keyword>
<dbReference type="PANTHER" id="PTHR10916">
    <property type="entry name" value="60S RIBOSOMAL PROTEIN L35/50S RIBOSOMAL PROTEIN L29"/>
    <property type="match status" value="1"/>
</dbReference>
<evidence type="ECO:0000256" key="5">
    <source>
        <dbReference type="HAMAP-Rule" id="MF_00374"/>
    </source>
</evidence>
<dbReference type="PATRIC" id="fig|45065.4.peg.1435"/>
<evidence type="ECO:0000313" key="6">
    <source>
        <dbReference type="EMBL" id="KTC99062.1"/>
    </source>
</evidence>
<dbReference type="STRING" id="45065.Lgee_1328"/>
<sequence>MKTAEQLRELSLDSLNGELLTLRKEQMGLRFKHSSGSLEKPHLIKSVRRSIARVKTIIGEKAGNTND</sequence>
<dbReference type="Proteomes" id="UP000054785">
    <property type="component" value="Unassembled WGS sequence"/>
</dbReference>
<dbReference type="PROSITE" id="PS00579">
    <property type="entry name" value="RIBOSOMAL_L29"/>
    <property type="match status" value="1"/>
</dbReference>
<dbReference type="NCBIfam" id="TIGR00012">
    <property type="entry name" value="L29"/>
    <property type="match status" value="1"/>
</dbReference>
<organism evidence="6 7">
    <name type="scientific">Legionella geestiana</name>
    <dbReference type="NCBI Taxonomy" id="45065"/>
    <lineage>
        <taxon>Bacteria</taxon>
        <taxon>Pseudomonadati</taxon>
        <taxon>Pseudomonadota</taxon>
        <taxon>Gammaproteobacteria</taxon>
        <taxon>Legionellales</taxon>
        <taxon>Legionellaceae</taxon>
        <taxon>Legionella</taxon>
    </lineage>
</organism>
<evidence type="ECO:0000256" key="1">
    <source>
        <dbReference type="ARBA" id="ARBA00009254"/>
    </source>
</evidence>
<dbReference type="HAMAP" id="MF_00374">
    <property type="entry name" value="Ribosomal_uL29"/>
    <property type="match status" value="1"/>
</dbReference>
<proteinExistence type="inferred from homology"/>
<dbReference type="RefSeq" id="WP_028386042.1">
    <property type="nucleotide sequence ID" value="NZ_CAAAHN010000011.1"/>
</dbReference>
<comment type="similarity">
    <text evidence="1 5">Belongs to the universal ribosomal protein uL29 family.</text>
</comment>